<accession>A0ABS9ISQ6</accession>
<proteinExistence type="predicted"/>
<protein>
    <submittedName>
        <fullName evidence="2">GyrI-like domain-containing protein</fullName>
    </submittedName>
</protein>
<evidence type="ECO:0000313" key="2">
    <source>
        <dbReference type="EMBL" id="MCF8588552.1"/>
    </source>
</evidence>
<gene>
    <name evidence="2" type="ORF">L5G33_08750</name>
</gene>
<evidence type="ECO:0000259" key="1">
    <source>
        <dbReference type="SMART" id="SM00871"/>
    </source>
</evidence>
<keyword evidence="3" id="KW-1185">Reference proteome</keyword>
<dbReference type="InterPro" id="IPR029442">
    <property type="entry name" value="GyrI-like"/>
</dbReference>
<dbReference type="Gene3D" id="3.20.80.10">
    <property type="entry name" value="Regulatory factor, effector binding domain"/>
    <property type="match status" value="1"/>
</dbReference>
<evidence type="ECO:0000313" key="3">
    <source>
        <dbReference type="Proteomes" id="UP001200110"/>
    </source>
</evidence>
<feature type="domain" description="AraC effector-binding" evidence="1">
    <location>
        <begin position="13"/>
        <end position="165"/>
    </location>
</feature>
<comment type="caution">
    <text evidence="2">The sequence shown here is derived from an EMBL/GenBank/DDBJ whole genome shotgun (WGS) entry which is preliminary data.</text>
</comment>
<dbReference type="InterPro" id="IPR010499">
    <property type="entry name" value="AraC_E-bd"/>
</dbReference>
<dbReference type="Pfam" id="PF06445">
    <property type="entry name" value="GyrI-like"/>
    <property type="match status" value="1"/>
</dbReference>
<dbReference type="InterPro" id="IPR011256">
    <property type="entry name" value="Reg_factor_effector_dom_sf"/>
</dbReference>
<name>A0ABS9ISQ6_9ACTN</name>
<dbReference type="EMBL" id="JAKKOR010000006">
    <property type="protein sequence ID" value="MCF8588552.1"/>
    <property type="molecule type" value="Genomic_DNA"/>
</dbReference>
<dbReference type="SMART" id="SM00871">
    <property type="entry name" value="AraC_E_bind"/>
    <property type="match status" value="1"/>
</dbReference>
<dbReference type="SUPFAM" id="SSF55136">
    <property type="entry name" value="Probable bacterial effector-binding domain"/>
    <property type="match status" value="1"/>
</dbReference>
<reference evidence="2 3" key="1">
    <citation type="submission" date="2022-01" db="EMBL/GenBank/DDBJ databases">
        <authorList>
            <person name="Huang Y."/>
        </authorList>
    </citation>
    <scope>NUCLEOTIDE SEQUENCE [LARGE SCALE GENOMIC DNA]</scope>
    <source>
        <strain evidence="2 3">HY366</strain>
    </source>
</reference>
<organism evidence="2 3">
    <name type="scientific">Gordonia liuliyuniae</name>
    <dbReference type="NCBI Taxonomy" id="2911517"/>
    <lineage>
        <taxon>Bacteria</taxon>
        <taxon>Bacillati</taxon>
        <taxon>Actinomycetota</taxon>
        <taxon>Actinomycetes</taxon>
        <taxon>Mycobacteriales</taxon>
        <taxon>Gordoniaceae</taxon>
        <taxon>Gordonia</taxon>
    </lineage>
</organism>
<sequence>MSIPLFFRDDSFLQPMEVTLPDGIAVVTQKFYDVRLEDLREIFDESFHTLAQTRPAGPGYAMYEGDPTDVFDLTLGFPVDAPVDTVDFGDPDNPHDIANEVFPSGKALIMSHIGGFDGLGSAWEALMEVHEANGGSTPRATIEIYVNDPSSTPQEDLRTDLIALY</sequence>
<dbReference type="Proteomes" id="UP001200110">
    <property type="component" value="Unassembled WGS sequence"/>
</dbReference>
<dbReference type="RefSeq" id="WP_236997786.1">
    <property type="nucleotide sequence ID" value="NZ_JAKKOR010000006.1"/>
</dbReference>